<accession>A0A7J4JVV2</accession>
<proteinExistence type="predicted"/>
<dbReference type="Proteomes" id="UP000680185">
    <property type="component" value="Unassembled WGS sequence"/>
</dbReference>
<comment type="caution">
    <text evidence="1">The sequence shown here is derived from an EMBL/GenBank/DDBJ whole genome shotgun (WGS) entry which is preliminary data.</text>
</comment>
<protein>
    <submittedName>
        <fullName evidence="1">Uncharacterized protein</fullName>
    </submittedName>
</protein>
<reference evidence="2" key="2">
    <citation type="submission" date="2021-03" db="EMBL/GenBank/DDBJ databases">
        <authorList>
            <person name="Jaffe A."/>
        </authorList>
    </citation>
    <scope>NUCLEOTIDE SEQUENCE</scope>
    <source>
        <strain evidence="2">RIFCSPLOWO2_01_FULL_43_13</strain>
    </source>
</reference>
<gene>
    <name evidence="1" type="ORF">HA222_04350</name>
    <name evidence="2" type="ORF">J4478_02985</name>
</gene>
<dbReference type="Proteomes" id="UP000590964">
    <property type="component" value="Unassembled WGS sequence"/>
</dbReference>
<reference evidence="3" key="1">
    <citation type="journal article" date="2020" name="bioRxiv">
        <title>A rank-normalized archaeal taxonomy based on genome phylogeny resolves widespread incomplete and uneven classifications.</title>
        <authorList>
            <person name="Rinke C."/>
            <person name="Chuvochina M."/>
            <person name="Mussig A.J."/>
            <person name="Chaumeil P.-A."/>
            <person name="Waite D.W."/>
            <person name="Whitman W.B."/>
            <person name="Parks D.H."/>
            <person name="Hugenholtz P."/>
        </authorList>
    </citation>
    <scope>NUCLEOTIDE SEQUENCE [LARGE SCALE GENOMIC DNA]</scope>
</reference>
<evidence type="ECO:0000313" key="1">
    <source>
        <dbReference type="EMBL" id="HIH21858.1"/>
    </source>
</evidence>
<reference evidence="2" key="3">
    <citation type="submission" date="2021-05" db="EMBL/GenBank/DDBJ databases">
        <title>Protein family content uncovers lineage relationships and bacterial pathway maintenance mechanisms in DPANN archaea.</title>
        <authorList>
            <person name="Castelle C.J."/>
            <person name="Meheust R."/>
            <person name="Jaffe A.L."/>
            <person name="Seitz K."/>
            <person name="Gong X."/>
            <person name="Baker B.J."/>
            <person name="Banfield J.F."/>
        </authorList>
    </citation>
    <scope>NUCLEOTIDE SEQUENCE</scope>
    <source>
        <strain evidence="2">RIFCSPLOWO2_01_FULL_43_13</strain>
    </source>
</reference>
<dbReference type="AlphaFoldDB" id="A0A7J4JVV2"/>
<name>A0A7J4JVV2_9ARCH</name>
<evidence type="ECO:0000313" key="2">
    <source>
        <dbReference type="EMBL" id="MBS3058342.1"/>
    </source>
</evidence>
<organism evidence="1 3">
    <name type="scientific">Candidatus Iainarchaeum sp</name>
    <dbReference type="NCBI Taxonomy" id="3101447"/>
    <lineage>
        <taxon>Archaea</taxon>
        <taxon>Candidatus Iainarchaeota</taxon>
        <taxon>Candidatus Iainarchaeia</taxon>
        <taxon>Candidatus Iainarchaeales</taxon>
        <taxon>Candidatus Iainarchaeaceae</taxon>
        <taxon>Candidatus Iainarchaeum</taxon>
    </lineage>
</organism>
<dbReference type="EMBL" id="JAGVWB010000019">
    <property type="protein sequence ID" value="MBS3058342.1"/>
    <property type="molecule type" value="Genomic_DNA"/>
</dbReference>
<evidence type="ECO:0000313" key="3">
    <source>
        <dbReference type="Proteomes" id="UP000590964"/>
    </source>
</evidence>
<dbReference type="EMBL" id="DUFW01000077">
    <property type="protein sequence ID" value="HIH21858.1"/>
    <property type="molecule type" value="Genomic_DNA"/>
</dbReference>
<sequence length="60" mass="6779">MARAVMGKVGKRFALGKVVRRWPANNAENKGMQKAGEMLANKAVRENRQTRRPKSLASRR</sequence>